<keyword evidence="6 9" id="KW-0067">ATP-binding</keyword>
<keyword evidence="8 9" id="KW-0119">Carbohydrate metabolism</keyword>
<keyword evidence="3 9" id="KW-0808">Transferase</keyword>
<dbReference type="PROSITE" id="PS00809">
    <property type="entry name" value="ADP_GLC_PYROPHOSPH_2"/>
    <property type="match status" value="1"/>
</dbReference>
<name>A0A1H8Q276_9FIRM</name>
<dbReference type="PANTHER" id="PTHR43523:SF2">
    <property type="entry name" value="GLUCOSE-1-PHOSPHATE ADENYLYLTRANSFERASE"/>
    <property type="match status" value="1"/>
</dbReference>
<dbReference type="InterPro" id="IPR005836">
    <property type="entry name" value="ADP_Glu_pyroP_CS"/>
</dbReference>
<dbReference type="InterPro" id="IPR011004">
    <property type="entry name" value="Trimer_LpxA-like_sf"/>
</dbReference>
<evidence type="ECO:0000256" key="6">
    <source>
        <dbReference type="ARBA" id="ARBA00022840"/>
    </source>
</evidence>
<comment type="similarity">
    <text evidence="1 9">Belongs to the bacterial/plant glucose-1-phosphate adenylyltransferase family.</text>
</comment>
<dbReference type="GO" id="GO:0005524">
    <property type="term" value="F:ATP binding"/>
    <property type="evidence" value="ECO:0007669"/>
    <property type="project" value="UniProtKB-KW"/>
</dbReference>
<dbReference type="GO" id="GO:0008878">
    <property type="term" value="F:glucose-1-phosphate adenylyltransferase activity"/>
    <property type="evidence" value="ECO:0007669"/>
    <property type="project" value="UniProtKB-UniRule"/>
</dbReference>
<dbReference type="HAMAP" id="MF_00624">
    <property type="entry name" value="GlgC"/>
    <property type="match status" value="1"/>
</dbReference>
<reference evidence="12 13" key="1">
    <citation type="submission" date="2016-10" db="EMBL/GenBank/DDBJ databases">
        <authorList>
            <person name="de Groot N.N."/>
        </authorList>
    </citation>
    <scope>NUCLEOTIDE SEQUENCE [LARGE SCALE GENOMIC DNA]</scope>
    <source>
        <strain evidence="12 13">DSM 13305</strain>
    </source>
</reference>
<comment type="function">
    <text evidence="9">Involved in the biosynthesis of ADP-glucose, a building block required for the elongation reactions to produce glycogen. Catalyzes the reaction between ATP and alpha-D-glucose 1-phosphate (G1P) to produce pyrophosphate and ADP-Glc.</text>
</comment>
<dbReference type="Gene3D" id="2.160.10.10">
    <property type="entry name" value="Hexapeptide repeat proteins"/>
    <property type="match status" value="1"/>
</dbReference>
<keyword evidence="5 9" id="KW-0547">Nucleotide-binding</keyword>
<keyword evidence="4 9" id="KW-0548">Nucleotidyltransferase</keyword>
<dbReference type="InterPro" id="IPR056818">
    <property type="entry name" value="GlmU/GlgC-like_hexapep"/>
</dbReference>
<evidence type="ECO:0000256" key="9">
    <source>
        <dbReference type="HAMAP-Rule" id="MF_00624"/>
    </source>
</evidence>
<evidence type="ECO:0000256" key="4">
    <source>
        <dbReference type="ARBA" id="ARBA00022695"/>
    </source>
</evidence>
<evidence type="ECO:0000256" key="3">
    <source>
        <dbReference type="ARBA" id="ARBA00022679"/>
    </source>
</evidence>
<feature type="binding site" evidence="9">
    <location>
        <position position="108"/>
    </location>
    <ligand>
        <name>alpha-D-glucose 1-phosphate</name>
        <dbReference type="ChEBI" id="CHEBI:58601"/>
    </ligand>
</feature>
<evidence type="ECO:0000313" key="12">
    <source>
        <dbReference type="EMBL" id="SEO48300.1"/>
    </source>
</evidence>
<evidence type="ECO:0000259" key="11">
    <source>
        <dbReference type="Pfam" id="PF24894"/>
    </source>
</evidence>
<feature type="site" description="Could play a key role in the communication between the regulatory and the substrate sites" evidence="9">
    <location>
        <position position="68"/>
    </location>
</feature>
<dbReference type="SUPFAM" id="SSF51161">
    <property type="entry name" value="Trimeric LpxA-like enzymes"/>
    <property type="match status" value="1"/>
</dbReference>
<dbReference type="NCBIfam" id="TIGR02091">
    <property type="entry name" value="glgC"/>
    <property type="match status" value="1"/>
</dbReference>
<dbReference type="InterPro" id="IPR029044">
    <property type="entry name" value="Nucleotide-diphossugar_trans"/>
</dbReference>
<protein>
    <recommendedName>
        <fullName evidence="9">Glucose-1-phosphate adenylyltransferase</fullName>
        <ecNumber evidence="9">2.7.7.27</ecNumber>
    </recommendedName>
    <alternativeName>
        <fullName evidence="9">ADP-glucose pyrophosphorylase</fullName>
        <shortName evidence="9">ADPGlc PPase</shortName>
    </alternativeName>
    <alternativeName>
        <fullName evidence="9">ADP-glucose synthase</fullName>
    </alternativeName>
</protein>
<dbReference type="InterPro" id="IPR011831">
    <property type="entry name" value="ADP-Glc_PPase"/>
</dbReference>
<evidence type="ECO:0000256" key="8">
    <source>
        <dbReference type="ARBA" id="ARBA00023277"/>
    </source>
</evidence>
<dbReference type="Pfam" id="PF00483">
    <property type="entry name" value="NTP_transferase"/>
    <property type="match status" value="1"/>
</dbReference>
<proteinExistence type="inferred from homology"/>
<dbReference type="EMBL" id="FODY01000002">
    <property type="protein sequence ID" value="SEO48300.1"/>
    <property type="molecule type" value="Genomic_DNA"/>
</dbReference>
<organism evidence="12 13">
    <name type="scientific">Propionispora vibrioides</name>
    <dbReference type="NCBI Taxonomy" id="112903"/>
    <lineage>
        <taxon>Bacteria</taxon>
        <taxon>Bacillati</taxon>
        <taxon>Bacillota</taxon>
        <taxon>Negativicutes</taxon>
        <taxon>Selenomonadales</taxon>
        <taxon>Sporomusaceae</taxon>
        <taxon>Propionispora</taxon>
    </lineage>
</organism>
<gene>
    <name evidence="9" type="primary">glgC</name>
    <name evidence="12" type="ORF">SAMN04490178_102161</name>
</gene>
<dbReference type="GO" id="GO:0005978">
    <property type="term" value="P:glycogen biosynthetic process"/>
    <property type="evidence" value="ECO:0007669"/>
    <property type="project" value="UniProtKB-UniRule"/>
</dbReference>
<evidence type="ECO:0000256" key="2">
    <source>
        <dbReference type="ARBA" id="ARBA00022600"/>
    </source>
</evidence>
<feature type="domain" description="Glucose-1-phosphate adenylyltransferase/Bifunctional protein GlmU-like C-terminal hexapeptide" evidence="11">
    <location>
        <begin position="300"/>
        <end position="369"/>
    </location>
</feature>
<keyword evidence="7 9" id="KW-0320">Glycogen biosynthesis</keyword>
<feature type="site" description="Could play a key role in the communication between the regulatory and the substrate sites" evidence="9">
    <location>
        <position position="107"/>
    </location>
</feature>
<dbReference type="Pfam" id="PF24894">
    <property type="entry name" value="Hexapep_GlmU"/>
    <property type="match status" value="1"/>
</dbReference>
<evidence type="ECO:0000259" key="10">
    <source>
        <dbReference type="Pfam" id="PF00483"/>
    </source>
</evidence>
<dbReference type="InterPro" id="IPR023049">
    <property type="entry name" value="GlgC_bac"/>
</dbReference>
<dbReference type="CDD" id="cd04651">
    <property type="entry name" value="LbH_G1P_AT_C"/>
    <property type="match status" value="1"/>
</dbReference>
<dbReference type="CDD" id="cd02508">
    <property type="entry name" value="ADP_Glucose_PP"/>
    <property type="match status" value="1"/>
</dbReference>
<dbReference type="AlphaFoldDB" id="A0A1H8Q276"/>
<feature type="binding site" evidence="9">
    <location>
        <position position="199"/>
    </location>
    <ligand>
        <name>alpha-D-glucose 1-phosphate</name>
        <dbReference type="ChEBI" id="CHEBI:58601"/>
    </ligand>
</feature>
<dbReference type="PROSITE" id="PS00810">
    <property type="entry name" value="ADP_GLC_PYROPHOSPH_3"/>
    <property type="match status" value="1"/>
</dbReference>
<dbReference type="PANTHER" id="PTHR43523">
    <property type="entry name" value="GLUCOSE-1-PHOSPHATE ADENYLYLTRANSFERASE-RELATED"/>
    <property type="match status" value="1"/>
</dbReference>
<dbReference type="Gene3D" id="3.90.550.10">
    <property type="entry name" value="Spore Coat Polysaccharide Biosynthesis Protein SpsA, Chain A"/>
    <property type="match status" value="1"/>
</dbReference>
<dbReference type="STRING" id="112903.SAMN04490178_102161"/>
<dbReference type="Proteomes" id="UP000198847">
    <property type="component" value="Unassembled WGS sequence"/>
</dbReference>
<evidence type="ECO:0000313" key="13">
    <source>
        <dbReference type="Proteomes" id="UP000198847"/>
    </source>
</evidence>
<keyword evidence="2 9" id="KW-0321">Glycogen metabolism</keyword>
<comment type="catalytic activity">
    <reaction evidence="9">
        <text>alpha-D-glucose 1-phosphate + ATP + H(+) = ADP-alpha-D-glucose + diphosphate</text>
        <dbReference type="Rhea" id="RHEA:12120"/>
        <dbReference type="ChEBI" id="CHEBI:15378"/>
        <dbReference type="ChEBI" id="CHEBI:30616"/>
        <dbReference type="ChEBI" id="CHEBI:33019"/>
        <dbReference type="ChEBI" id="CHEBI:57498"/>
        <dbReference type="ChEBI" id="CHEBI:58601"/>
        <dbReference type="EC" id="2.7.7.27"/>
    </reaction>
</comment>
<keyword evidence="13" id="KW-1185">Reference proteome</keyword>
<dbReference type="InterPro" id="IPR005835">
    <property type="entry name" value="NTP_transferase_dom"/>
</dbReference>
<feature type="binding site" evidence="9">
    <location>
        <position position="173"/>
    </location>
    <ligand>
        <name>alpha-D-glucose 1-phosphate</name>
        <dbReference type="ChEBI" id="CHEBI:58601"/>
    </ligand>
</feature>
<dbReference type="UniPathway" id="UPA00164"/>
<sequence length="394" mass="43853">MEGGIGWFMRKKECVALLLAGGQGSRLGVLTKRLPKPALPFGGKYRIIDFTLSNCQNSEVDVVGVLTQYKPLALNSYIGTGSAWGLDRRGGGAFILPPFVRNGGGQWYRGTADAVYQNLNFVNSFLPEYVLILSGDHIYKMDYSLLLDYHRQQKADVTIAAIKVPWTEASRFGIMNVTEDSRIGEFEEKPRQPRSNLASMGIYVFTWRTLEKYLLRDSQEAASSHDFGKDLLPRMLAENRRLYAYPFTGYWKDIGTVDSFWQANMDLLKDNPEFDLYDEEWPLYSGHSLHPPHYIAPAAKVAASIISEGCNVFGTVENSVLFPGVTVAKSACVKNSIVMPRTDIGSEVDIQHAVIGANCVFKQGCRIGQADMTAGITLTGSHMFFPRATVFNQQ</sequence>
<accession>A0A1H8Q276</accession>
<evidence type="ECO:0000256" key="5">
    <source>
        <dbReference type="ARBA" id="ARBA00022741"/>
    </source>
</evidence>
<dbReference type="NCBIfam" id="NF003670">
    <property type="entry name" value="PRK05293.1"/>
    <property type="match status" value="1"/>
</dbReference>
<comment type="subunit">
    <text evidence="9">Homotetramer.</text>
</comment>
<comment type="pathway">
    <text evidence="9">Glycan biosynthesis; glycogen biosynthesis.</text>
</comment>
<feature type="binding site" evidence="9">
    <location>
        <begin position="188"/>
        <end position="189"/>
    </location>
    <ligand>
        <name>alpha-D-glucose 1-phosphate</name>
        <dbReference type="ChEBI" id="CHEBI:58601"/>
    </ligand>
</feature>
<evidence type="ECO:0000256" key="7">
    <source>
        <dbReference type="ARBA" id="ARBA00023056"/>
    </source>
</evidence>
<evidence type="ECO:0000256" key="1">
    <source>
        <dbReference type="ARBA" id="ARBA00010443"/>
    </source>
</evidence>
<dbReference type="SUPFAM" id="SSF53448">
    <property type="entry name" value="Nucleotide-diphospho-sugar transferases"/>
    <property type="match status" value="1"/>
</dbReference>
<feature type="domain" description="Nucleotidyl transferase" evidence="10">
    <location>
        <begin position="16"/>
        <end position="269"/>
    </location>
</feature>
<dbReference type="EC" id="2.7.7.27" evidence="9"/>